<keyword evidence="3" id="KW-0804">Transcription</keyword>
<organism evidence="5 6">
    <name type="scientific">Macrococcus equipercicus</name>
    <dbReference type="NCBI Taxonomy" id="69967"/>
    <lineage>
        <taxon>Bacteria</taxon>
        <taxon>Bacillati</taxon>
        <taxon>Bacillota</taxon>
        <taxon>Bacilli</taxon>
        <taxon>Bacillales</taxon>
        <taxon>Staphylococcaceae</taxon>
        <taxon>Macrococcus</taxon>
    </lineage>
</organism>
<dbReference type="GO" id="GO:0043565">
    <property type="term" value="F:sequence-specific DNA binding"/>
    <property type="evidence" value="ECO:0007669"/>
    <property type="project" value="InterPro"/>
</dbReference>
<keyword evidence="1" id="KW-0805">Transcription regulation</keyword>
<evidence type="ECO:0000256" key="2">
    <source>
        <dbReference type="ARBA" id="ARBA00023125"/>
    </source>
</evidence>
<sequence length="256" mass="30879">MIIKSENALYLNRTNNLEESIIRNDDKYKIIFNQHPNNLYQIENKDTRFGLESFLTLSPFLQHKQLKVIENKYLIEINPLFISNMKKELNCELNFFDLPVKTSPHFSYDFKRFARLMDSNISVKAKNMYLESCITQLLIDKMMNFNIIYKNNEHQKIKEYIEGNYMDDLTLQSMADTFSYSKYHLIKIFKVYFNMTPIEYLNQIRITKSLELINKNNLTFTAISYIVGYSSYNQFSKWFKHFTFLSPSQYEERYRR</sequence>
<evidence type="ECO:0000313" key="5">
    <source>
        <dbReference type="EMBL" id="UTH13112.1"/>
    </source>
</evidence>
<proteinExistence type="predicted"/>
<dbReference type="SMART" id="SM00342">
    <property type="entry name" value="HTH_ARAC"/>
    <property type="match status" value="1"/>
</dbReference>
<evidence type="ECO:0000313" key="6">
    <source>
        <dbReference type="Proteomes" id="UP001057381"/>
    </source>
</evidence>
<evidence type="ECO:0000259" key="4">
    <source>
        <dbReference type="PROSITE" id="PS01124"/>
    </source>
</evidence>
<dbReference type="AlphaFoldDB" id="A0A9Q9BU82"/>
<dbReference type="EMBL" id="CP073809">
    <property type="protein sequence ID" value="UTH13112.1"/>
    <property type="molecule type" value="Genomic_DNA"/>
</dbReference>
<gene>
    <name evidence="5" type="ORF">KFV11_07495</name>
</gene>
<dbReference type="InterPro" id="IPR018060">
    <property type="entry name" value="HTH_AraC"/>
</dbReference>
<dbReference type="KEGG" id="mequ:KFV11_07495"/>
<dbReference type="Proteomes" id="UP001057381">
    <property type="component" value="Chromosome"/>
</dbReference>
<dbReference type="Gene3D" id="1.10.10.60">
    <property type="entry name" value="Homeodomain-like"/>
    <property type="match status" value="2"/>
</dbReference>
<protein>
    <submittedName>
        <fullName evidence="5">Helix-turn-helix transcriptional regulator</fullName>
    </submittedName>
</protein>
<keyword evidence="2" id="KW-0238">DNA-binding</keyword>
<dbReference type="PANTHER" id="PTHR43280">
    <property type="entry name" value="ARAC-FAMILY TRANSCRIPTIONAL REGULATOR"/>
    <property type="match status" value="1"/>
</dbReference>
<dbReference type="RefSeq" id="WP_254249602.1">
    <property type="nucleotide sequence ID" value="NZ_CP073809.1"/>
</dbReference>
<evidence type="ECO:0000256" key="1">
    <source>
        <dbReference type="ARBA" id="ARBA00023015"/>
    </source>
</evidence>
<dbReference type="SUPFAM" id="SSF46689">
    <property type="entry name" value="Homeodomain-like"/>
    <property type="match status" value="2"/>
</dbReference>
<name>A0A9Q9BU82_9STAP</name>
<accession>A0A9Q9BU82</accession>
<evidence type="ECO:0000256" key="3">
    <source>
        <dbReference type="ARBA" id="ARBA00023163"/>
    </source>
</evidence>
<reference evidence="5" key="1">
    <citation type="submission" date="2021-04" db="EMBL/GenBank/DDBJ databases">
        <title>Complete Genome Sequences of Macrococcus spp. from dog and cattle.</title>
        <authorList>
            <person name="Schwendener S."/>
            <person name="Perreten V."/>
        </authorList>
    </citation>
    <scope>NUCLEOTIDE SEQUENCE</scope>
    <source>
        <strain evidence="5">Epi0143-OL</strain>
    </source>
</reference>
<dbReference type="PANTHER" id="PTHR43280:SF28">
    <property type="entry name" value="HTH-TYPE TRANSCRIPTIONAL ACTIVATOR RHAS"/>
    <property type="match status" value="1"/>
</dbReference>
<dbReference type="Pfam" id="PF12833">
    <property type="entry name" value="HTH_18"/>
    <property type="match status" value="1"/>
</dbReference>
<dbReference type="GO" id="GO:0003700">
    <property type="term" value="F:DNA-binding transcription factor activity"/>
    <property type="evidence" value="ECO:0007669"/>
    <property type="project" value="InterPro"/>
</dbReference>
<feature type="domain" description="HTH araC/xylS-type" evidence="4">
    <location>
        <begin position="155"/>
        <end position="253"/>
    </location>
</feature>
<dbReference type="PROSITE" id="PS01124">
    <property type="entry name" value="HTH_ARAC_FAMILY_2"/>
    <property type="match status" value="1"/>
</dbReference>
<dbReference type="InterPro" id="IPR009057">
    <property type="entry name" value="Homeodomain-like_sf"/>
</dbReference>